<feature type="transmembrane region" description="Helical" evidence="1">
    <location>
        <begin position="12"/>
        <end position="36"/>
    </location>
</feature>
<accession>A0ABQ5R0M2</accession>
<sequence length="61" mass="6529">MSNLPAVLHNSALAASLASLLYTATVTTAALTALIARTPQRRRNAQDVLKILILSRGNKRT</sequence>
<organism evidence="2 3">
    <name type="scientific">Phytohabitans aurantiacus</name>
    <dbReference type="NCBI Taxonomy" id="3016789"/>
    <lineage>
        <taxon>Bacteria</taxon>
        <taxon>Bacillati</taxon>
        <taxon>Actinomycetota</taxon>
        <taxon>Actinomycetes</taxon>
        <taxon>Micromonosporales</taxon>
        <taxon>Micromonosporaceae</taxon>
    </lineage>
</organism>
<dbReference type="Proteomes" id="UP001144280">
    <property type="component" value="Unassembled WGS sequence"/>
</dbReference>
<dbReference type="RefSeq" id="WP_281900423.1">
    <property type="nucleotide sequence ID" value="NZ_BSDI01000031.1"/>
</dbReference>
<comment type="caution">
    <text evidence="2">The sequence shown here is derived from an EMBL/GenBank/DDBJ whole genome shotgun (WGS) entry which is preliminary data.</text>
</comment>
<evidence type="ECO:0000256" key="1">
    <source>
        <dbReference type="SAM" id="Phobius"/>
    </source>
</evidence>
<evidence type="ECO:0000313" key="2">
    <source>
        <dbReference type="EMBL" id="GLI00240.1"/>
    </source>
</evidence>
<gene>
    <name evidence="2" type="ORF">Pa4123_55160</name>
</gene>
<keyword evidence="3" id="KW-1185">Reference proteome</keyword>
<keyword evidence="1" id="KW-1133">Transmembrane helix</keyword>
<dbReference type="EMBL" id="BSDI01000031">
    <property type="protein sequence ID" value="GLI00240.1"/>
    <property type="molecule type" value="Genomic_DNA"/>
</dbReference>
<keyword evidence="1" id="KW-0472">Membrane</keyword>
<proteinExistence type="predicted"/>
<keyword evidence="1" id="KW-0812">Transmembrane</keyword>
<protein>
    <submittedName>
        <fullName evidence="2">Uncharacterized protein</fullName>
    </submittedName>
</protein>
<name>A0ABQ5R0M2_9ACTN</name>
<evidence type="ECO:0000313" key="3">
    <source>
        <dbReference type="Proteomes" id="UP001144280"/>
    </source>
</evidence>
<reference evidence="2" key="1">
    <citation type="submission" date="2022-12" db="EMBL/GenBank/DDBJ databases">
        <title>New Phytohabitans aurantiacus sp. RD004123 nov., an actinomycete isolated from soil.</title>
        <authorList>
            <person name="Triningsih D.W."/>
            <person name="Harunari E."/>
            <person name="Igarashi Y."/>
        </authorList>
    </citation>
    <scope>NUCLEOTIDE SEQUENCE</scope>
    <source>
        <strain evidence="2">RD004123</strain>
    </source>
</reference>